<dbReference type="Proteomes" id="UP001165586">
    <property type="component" value="Unassembled WGS sequence"/>
</dbReference>
<dbReference type="SUPFAM" id="SSF54427">
    <property type="entry name" value="NTF2-like"/>
    <property type="match status" value="1"/>
</dbReference>
<gene>
    <name evidence="2" type="ORF">N1032_20630</name>
</gene>
<protein>
    <submittedName>
        <fullName evidence="2">Nuclear transport factor 2 family protein</fullName>
    </submittedName>
</protein>
<comment type="caution">
    <text evidence="2">The sequence shown here is derived from an EMBL/GenBank/DDBJ whole genome shotgun (WGS) entry which is preliminary data.</text>
</comment>
<evidence type="ECO:0000313" key="3">
    <source>
        <dbReference type="Proteomes" id="UP001165586"/>
    </source>
</evidence>
<dbReference type="Gene3D" id="3.10.450.50">
    <property type="match status" value="1"/>
</dbReference>
<dbReference type="RefSeq" id="WP_259541934.1">
    <property type="nucleotide sequence ID" value="NZ_JANLCJ010000012.1"/>
</dbReference>
<feature type="domain" description="SnoaL-like" evidence="1">
    <location>
        <begin position="11"/>
        <end position="105"/>
    </location>
</feature>
<dbReference type="Pfam" id="PF12680">
    <property type="entry name" value="SnoaL_2"/>
    <property type="match status" value="1"/>
</dbReference>
<dbReference type="InterPro" id="IPR032710">
    <property type="entry name" value="NTF2-like_dom_sf"/>
</dbReference>
<sequence>MAQDVSAWIDGYRRAWESNDPGDIRALFTPDAEYRTEPYAEPWTGPDEIVAGWLDARDDPGDTTFSWQPVIADDELAVVQATTVYSGGPVYSNLWLIKLAPDGRATSFTEWWMEQKTD</sequence>
<evidence type="ECO:0000259" key="1">
    <source>
        <dbReference type="Pfam" id="PF12680"/>
    </source>
</evidence>
<reference evidence="2" key="1">
    <citation type="submission" date="2022-08" db="EMBL/GenBank/DDBJ databases">
        <authorList>
            <person name="Deng Y."/>
            <person name="Han X.-F."/>
            <person name="Zhang Y.-Q."/>
        </authorList>
    </citation>
    <scope>NUCLEOTIDE SEQUENCE</scope>
    <source>
        <strain evidence="2">CPCC 203386</strain>
    </source>
</reference>
<keyword evidence="3" id="KW-1185">Reference proteome</keyword>
<name>A0ABT2H8B0_9MICO</name>
<organism evidence="2 3">
    <name type="scientific">Herbiconiux daphne</name>
    <dbReference type="NCBI Taxonomy" id="2970914"/>
    <lineage>
        <taxon>Bacteria</taxon>
        <taxon>Bacillati</taxon>
        <taxon>Actinomycetota</taxon>
        <taxon>Actinomycetes</taxon>
        <taxon>Micrococcales</taxon>
        <taxon>Microbacteriaceae</taxon>
        <taxon>Herbiconiux</taxon>
    </lineage>
</organism>
<dbReference type="EMBL" id="JANLCJ010000012">
    <property type="protein sequence ID" value="MCS5736151.1"/>
    <property type="molecule type" value="Genomic_DNA"/>
</dbReference>
<dbReference type="InterPro" id="IPR037401">
    <property type="entry name" value="SnoaL-like"/>
</dbReference>
<accession>A0ABT2H8B0</accession>
<proteinExistence type="predicted"/>
<evidence type="ECO:0000313" key="2">
    <source>
        <dbReference type="EMBL" id="MCS5736151.1"/>
    </source>
</evidence>